<sequence length="242" mass="26311">MRATPSLLPLALDRVGFRVGGDWLVRDMSFSVAGTGRTLLLGPNGAGKSVTLRLCHGLLSPTEGTVRWAAGQPCPPGPGRHAMVFQKPVLLRRSARENLLHALSLAGLHAQAAGERADMALERFQLAPLAHRPARVLSGGEQQRLAIARAWAVQPQLLFLDEPTSHLDPASTRAIELALDLFRAEGTAVLMTTHDLAQARRLADRVLFLHRGRLLEDRPAAAFFTDPHTREAAAYLRGELLD</sequence>
<keyword evidence="2" id="KW-0813">Transport</keyword>
<dbReference type="InterPro" id="IPR003439">
    <property type="entry name" value="ABC_transporter-like_ATP-bd"/>
</dbReference>
<evidence type="ECO:0000256" key="2">
    <source>
        <dbReference type="ARBA" id="ARBA00022448"/>
    </source>
</evidence>
<feature type="domain" description="ABC transporter" evidence="6">
    <location>
        <begin position="10"/>
        <end position="236"/>
    </location>
</feature>
<organism evidence="7 8">
    <name type="scientific">Aerophototrophica crusticola</name>
    <dbReference type="NCBI Taxonomy" id="1709002"/>
    <lineage>
        <taxon>Bacteria</taxon>
        <taxon>Pseudomonadati</taxon>
        <taxon>Pseudomonadota</taxon>
        <taxon>Alphaproteobacteria</taxon>
        <taxon>Rhodospirillales</taxon>
        <taxon>Rhodospirillaceae</taxon>
        <taxon>Aerophototrophica</taxon>
    </lineage>
</organism>
<dbReference type="GO" id="GO:0016887">
    <property type="term" value="F:ATP hydrolysis activity"/>
    <property type="evidence" value="ECO:0007669"/>
    <property type="project" value="InterPro"/>
</dbReference>
<evidence type="ECO:0000259" key="6">
    <source>
        <dbReference type="PROSITE" id="PS50893"/>
    </source>
</evidence>
<name>A0A858RAN2_9PROT</name>
<dbReference type="GO" id="GO:0005524">
    <property type="term" value="F:ATP binding"/>
    <property type="evidence" value="ECO:0007669"/>
    <property type="project" value="UniProtKB-KW"/>
</dbReference>
<keyword evidence="8" id="KW-1185">Reference proteome</keyword>
<dbReference type="InterPro" id="IPR003593">
    <property type="entry name" value="AAA+_ATPase"/>
</dbReference>
<gene>
    <name evidence="7" type="ORF">HHL28_03835</name>
</gene>
<reference evidence="7" key="1">
    <citation type="submission" date="2020-04" db="EMBL/GenBank/DDBJ databases">
        <title>A desert anoxygenic phototrophic bacterium fixes CO2 using RubisCO under aerobic conditions.</title>
        <authorList>
            <person name="Tang K."/>
        </authorList>
    </citation>
    <scope>NUCLEOTIDE SEQUENCE [LARGE SCALE GENOMIC DNA]</scope>
    <source>
        <strain evidence="7">MIMtkB3</strain>
    </source>
</reference>
<evidence type="ECO:0000256" key="4">
    <source>
        <dbReference type="ARBA" id="ARBA00022741"/>
    </source>
</evidence>
<proteinExistence type="inferred from homology"/>
<dbReference type="Proteomes" id="UP000501891">
    <property type="component" value="Chromosome"/>
</dbReference>
<keyword evidence="4" id="KW-0547">Nucleotide-binding</keyword>
<dbReference type="SUPFAM" id="SSF52540">
    <property type="entry name" value="P-loop containing nucleoside triphosphate hydrolases"/>
    <property type="match status" value="1"/>
</dbReference>
<keyword evidence="3" id="KW-0536">Nodulation</keyword>
<dbReference type="EMBL" id="CP051775">
    <property type="protein sequence ID" value="QJE74769.1"/>
    <property type="molecule type" value="Genomic_DNA"/>
</dbReference>
<comment type="similarity">
    <text evidence="1">Belongs to the ABC transporter superfamily.</text>
</comment>
<dbReference type="SMART" id="SM00382">
    <property type="entry name" value="AAA"/>
    <property type="match status" value="1"/>
</dbReference>
<keyword evidence="5 7" id="KW-0067">ATP-binding</keyword>
<dbReference type="KEGG" id="acru:HHL28_03835"/>
<dbReference type="InterPro" id="IPR050763">
    <property type="entry name" value="ABC_transporter_ATP-binding"/>
</dbReference>
<accession>A0A858RAN2</accession>
<dbReference type="Gene3D" id="3.40.50.300">
    <property type="entry name" value="P-loop containing nucleotide triphosphate hydrolases"/>
    <property type="match status" value="1"/>
</dbReference>
<evidence type="ECO:0000256" key="5">
    <source>
        <dbReference type="ARBA" id="ARBA00022840"/>
    </source>
</evidence>
<evidence type="ECO:0000256" key="3">
    <source>
        <dbReference type="ARBA" id="ARBA00022458"/>
    </source>
</evidence>
<dbReference type="InterPro" id="IPR017871">
    <property type="entry name" value="ABC_transporter-like_CS"/>
</dbReference>
<dbReference type="PROSITE" id="PS00211">
    <property type="entry name" value="ABC_TRANSPORTER_1"/>
    <property type="match status" value="1"/>
</dbReference>
<evidence type="ECO:0000256" key="1">
    <source>
        <dbReference type="ARBA" id="ARBA00005417"/>
    </source>
</evidence>
<evidence type="ECO:0000313" key="7">
    <source>
        <dbReference type="EMBL" id="QJE74769.1"/>
    </source>
</evidence>
<dbReference type="Pfam" id="PF00005">
    <property type="entry name" value="ABC_tran"/>
    <property type="match status" value="1"/>
</dbReference>
<dbReference type="PROSITE" id="PS50893">
    <property type="entry name" value="ABC_TRANSPORTER_2"/>
    <property type="match status" value="1"/>
</dbReference>
<dbReference type="PANTHER" id="PTHR42711:SF5">
    <property type="entry name" value="ABC TRANSPORTER ATP-BINDING PROTEIN NATA"/>
    <property type="match status" value="1"/>
</dbReference>
<dbReference type="AlphaFoldDB" id="A0A858RAN2"/>
<evidence type="ECO:0000313" key="8">
    <source>
        <dbReference type="Proteomes" id="UP000501891"/>
    </source>
</evidence>
<dbReference type="PANTHER" id="PTHR42711">
    <property type="entry name" value="ABC TRANSPORTER ATP-BINDING PROTEIN"/>
    <property type="match status" value="1"/>
</dbReference>
<protein>
    <submittedName>
        <fullName evidence="7">ATP-binding cassette domain-containing protein</fullName>
    </submittedName>
</protein>
<dbReference type="InterPro" id="IPR027417">
    <property type="entry name" value="P-loop_NTPase"/>
</dbReference>